<dbReference type="EMBL" id="FNFO01000018">
    <property type="protein sequence ID" value="SDM64467.1"/>
    <property type="molecule type" value="Genomic_DNA"/>
</dbReference>
<dbReference type="AlphaFoldDB" id="A0A1G9UXD4"/>
<evidence type="ECO:0000256" key="1">
    <source>
        <dbReference type="SAM" id="Phobius"/>
    </source>
</evidence>
<evidence type="ECO:0000313" key="2">
    <source>
        <dbReference type="EMBL" id="SDM64467.1"/>
    </source>
</evidence>
<dbReference type="STRING" id="1075417.SAMN05421823_11822"/>
<reference evidence="2 3" key="1">
    <citation type="submission" date="2016-10" db="EMBL/GenBank/DDBJ databases">
        <authorList>
            <person name="de Groot N.N."/>
        </authorList>
    </citation>
    <scope>NUCLEOTIDE SEQUENCE [LARGE SCALE GENOMIC DNA]</scope>
    <source>
        <strain evidence="2 3">DSM 25186</strain>
    </source>
</reference>
<proteinExistence type="predicted"/>
<keyword evidence="3" id="KW-1185">Reference proteome</keyword>
<name>A0A1G9UXD4_9BACT</name>
<feature type="transmembrane region" description="Helical" evidence="1">
    <location>
        <begin position="21"/>
        <end position="39"/>
    </location>
</feature>
<keyword evidence="1" id="KW-0812">Transmembrane</keyword>
<evidence type="ECO:0000313" key="3">
    <source>
        <dbReference type="Proteomes" id="UP000198510"/>
    </source>
</evidence>
<keyword evidence="1" id="KW-0472">Membrane</keyword>
<sequence length="76" mass="9009">MNFRKIVRFEFRYQGRHVTTWFLPGILLLFVFMILRVVAPGDDIYLRQAGIAPRHLLIDLDPEDHNEPVELENECI</sequence>
<gene>
    <name evidence="2" type="ORF">SAMN05421823_11822</name>
</gene>
<accession>A0A1G9UXD4</accession>
<protein>
    <submittedName>
        <fullName evidence="2">Uncharacterized protein</fullName>
    </submittedName>
</protein>
<organism evidence="2 3">
    <name type="scientific">Catalinimonas alkaloidigena</name>
    <dbReference type="NCBI Taxonomy" id="1075417"/>
    <lineage>
        <taxon>Bacteria</taxon>
        <taxon>Pseudomonadati</taxon>
        <taxon>Bacteroidota</taxon>
        <taxon>Cytophagia</taxon>
        <taxon>Cytophagales</taxon>
        <taxon>Catalimonadaceae</taxon>
        <taxon>Catalinimonas</taxon>
    </lineage>
</organism>
<keyword evidence="1" id="KW-1133">Transmembrane helix</keyword>
<dbReference type="Proteomes" id="UP000198510">
    <property type="component" value="Unassembled WGS sequence"/>
</dbReference>
<dbReference type="RefSeq" id="WP_089688482.1">
    <property type="nucleotide sequence ID" value="NZ_FNFO01000018.1"/>
</dbReference>